<sequence>MPGEFFVTSSAKANQATFLTTLKELFSNIRPVAASRHSTPHPFYYKDLATSTHGTEKANSTDQLKPAYMEISDAEGTQPTQPTQPAQPATQEHTDGTPPPTPS</sequence>
<feature type="compositionally biased region" description="Polar residues" evidence="1">
    <location>
        <begin position="51"/>
        <end position="63"/>
    </location>
</feature>
<evidence type="ECO:0000313" key="2">
    <source>
        <dbReference type="EMBL" id="OXU21354.1"/>
    </source>
</evidence>
<comment type="caution">
    <text evidence="2">The sequence shown here is derived from an EMBL/GenBank/DDBJ whole genome shotgun (WGS) entry which is preliminary data.</text>
</comment>
<gene>
    <name evidence="2" type="ORF">TSAR_009224</name>
</gene>
<dbReference type="AlphaFoldDB" id="A0A232ESM1"/>
<feature type="region of interest" description="Disordered" evidence="1">
    <location>
        <begin position="51"/>
        <end position="103"/>
    </location>
</feature>
<proteinExistence type="predicted"/>
<keyword evidence="3" id="KW-1185">Reference proteome</keyword>
<name>A0A232ESM1_9HYME</name>
<reference evidence="2 3" key="1">
    <citation type="journal article" date="2017" name="Curr. Biol.">
        <title>The Evolution of Venom by Co-option of Single-Copy Genes.</title>
        <authorList>
            <person name="Martinson E.O."/>
            <person name="Mrinalini"/>
            <person name="Kelkar Y.D."/>
            <person name="Chang C.H."/>
            <person name="Werren J.H."/>
        </authorList>
    </citation>
    <scope>NUCLEOTIDE SEQUENCE [LARGE SCALE GENOMIC DNA]</scope>
    <source>
        <strain evidence="2 3">Alberta</strain>
        <tissue evidence="2">Whole body</tissue>
    </source>
</reference>
<evidence type="ECO:0000256" key="1">
    <source>
        <dbReference type="SAM" id="MobiDB-lite"/>
    </source>
</evidence>
<dbReference type="Proteomes" id="UP000215335">
    <property type="component" value="Unassembled WGS sequence"/>
</dbReference>
<organism evidence="2 3">
    <name type="scientific">Trichomalopsis sarcophagae</name>
    <dbReference type="NCBI Taxonomy" id="543379"/>
    <lineage>
        <taxon>Eukaryota</taxon>
        <taxon>Metazoa</taxon>
        <taxon>Ecdysozoa</taxon>
        <taxon>Arthropoda</taxon>
        <taxon>Hexapoda</taxon>
        <taxon>Insecta</taxon>
        <taxon>Pterygota</taxon>
        <taxon>Neoptera</taxon>
        <taxon>Endopterygota</taxon>
        <taxon>Hymenoptera</taxon>
        <taxon>Apocrita</taxon>
        <taxon>Proctotrupomorpha</taxon>
        <taxon>Chalcidoidea</taxon>
        <taxon>Pteromalidae</taxon>
        <taxon>Pteromalinae</taxon>
        <taxon>Trichomalopsis</taxon>
    </lineage>
</organism>
<evidence type="ECO:0000313" key="3">
    <source>
        <dbReference type="Proteomes" id="UP000215335"/>
    </source>
</evidence>
<feature type="compositionally biased region" description="Low complexity" evidence="1">
    <location>
        <begin position="77"/>
        <end position="91"/>
    </location>
</feature>
<protein>
    <submittedName>
        <fullName evidence="2">Uncharacterized protein</fullName>
    </submittedName>
</protein>
<dbReference type="EMBL" id="NNAY01002398">
    <property type="protein sequence ID" value="OXU21354.1"/>
    <property type="molecule type" value="Genomic_DNA"/>
</dbReference>
<accession>A0A232ESM1</accession>